<dbReference type="SUPFAM" id="SSF53474">
    <property type="entry name" value="alpha/beta-Hydrolases"/>
    <property type="match status" value="1"/>
</dbReference>
<name>A0A4R3M2Z3_9HYPH</name>
<evidence type="ECO:0000313" key="2">
    <source>
        <dbReference type="EMBL" id="TCT07584.1"/>
    </source>
</evidence>
<organism evidence="2 3">
    <name type="scientific">Aquabacter spiritensis</name>
    <dbReference type="NCBI Taxonomy" id="933073"/>
    <lineage>
        <taxon>Bacteria</taxon>
        <taxon>Pseudomonadati</taxon>
        <taxon>Pseudomonadota</taxon>
        <taxon>Alphaproteobacteria</taxon>
        <taxon>Hyphomicrobiales</taxon>
        <taxon>Xanthobacteraceae</taxon>
        <taxon>Aquabacter</taxon>
    </lineage>
</organism>
<dbReference type="RefSeq" id="WP_132028473.1">
    <property type="nucleotide sequence ID" value="NZ_SMAI01000001.1"/>
</dbReference>
<feature type="transmembrane region" description="Helical" evidence="1">
    <location>
        <begin position="156"/>
        <end position="176"/>
    </location>
</feature>
<feature type="transmembrane region" description="Helical" evidence="1">
    <location>
        <begin position="126"/>
        <end position="150"/>
    </location>
</feature>
<evidence type="ECO:0000313" key="3">
    <source>
        <dbReference type="Proteomes" id="UP000294664"/>
    </source>
</evidence>
<dbReference type="AlphaFoldDB" id="A0A4R3M2Z3"/>
<proteinExistence type="predicted"/>
<reference evidence="2 3" key="1">
    <citation type="submission" date="2019-03" db="EMBL/GenBank/DDBJ databases">
        <title>Genomic Encyclopedia of Type Strains, Phase IV (KMG-IV): sequencing the most valuable type-strain genomes for metagenomic binning, comparative biology and taxonomic classification.</title>
        <authorList>
            <person name="Goeker M."/>
        </authorList>
    </citation>
    <scope>NUCLEOTIDE SEQUENCE [LARGE SCALE GENOMIC DNA]</scope>
    <source>
        <strain evidence="2 3">DSM 9035</strain>
    </source>
</reference>
<keyword evidence="3" id="KW-1185">Reference proteome</keyword>
<dbReference type="OrthoDB" id="7257484at2"/>
<evidence type="ECO:0008006" key="4">
    <source>
        <dbReference type="Google" id="ProtNLM"/>
    </source>
</evidence>
<keyword evidence="1" id="KW-1133">Transmembrane helix</keyword>
<gene>
    <name evidence="2" type="ORF">EDC64_101103</name>
</gene>
<keyword evidence="1" id="KW-0472">Membrane</keyword>
<sequence>MPLRDQDPPFRRHFVFVAGYDPMDVEGHHRIFQREMARFGTVWQASASCDAHPRRTPTGALWTACASGPGWATETCFEMFAWDDLVRADMRRSRWSHLRGGLRAIADMIATGTILRYFRFSHRYGIFFLLTYFVLFVMLTAAVSAGWVAFAAAPVSTLPALGLGLLAAAIVFLGLMRTLGARVRLKQSLDLAEFSVDFVRGRHPAIETRMAAFAARLQAIAAAGGVDEIVVAGHSLGAMHAVSLLACALENDPDLPQKVPLRLLTVGSTAAKFALHPAGARLRRAAWRVFEAEPIYWVEFQARDDIVSFYKVNPVTLRHAGNANGLLRPFVRQVRIRDMMTPETFSRFRLDIMRLHCQFFLANDRRATYDFYAFIFAPVRFEVLAAEMAGPMAVFGPDGAISATMERGAA</sequence>
<dbReference type="EMBL" id="SMAI01000001">
    <property type="protein sequence ID" value="TCT07584.1"/>
    <property type="molecule type" value="Genomic_DNA"/>
</dbReference>
<accession>A0A4R3M2Z3</accession>
<dbReference type="InterPro" id="IPR029058">
    <property type="entry name" value="AB_hydrolase_fold"/>
</dbReference>
<dbReference type="Gene3D" id="3.40.50.1820">
    <property type="entry name" value="alpha/beta hydrolase"/>
    <property type="match status" value="1"/>
</dbReference>
<comment type="caution">
    <text evidence="2">The sequence shown here is derived from an EMBL/GenBank/DDBJ whole genome shotgun (WGS) entry which is preliminary data.</text>
</comment>
<keyword evidence="1" id="KW-0812">Transmembrane</keyword>
<evidence type="ECO:0000256" key="1">
    <source>
        <dbReference type="SAM" id="Phobius"/>
    </source>
</evidence>
<protein>
    <recommendedName>
        <fullName evidence="4">Lipase (Class 3)</fullName>
    </recommendedName>
</protein>
<dbReference type="Proteomes" id="UP000294664">
    <property type="component" value="Unassembled WGS sequence"/>
</dbReference>